<dbReference type="EMBL" id="JAQFWQ010000023">
    <property type="protein sequence ID" value="MDA2811058.1"/>
    <property type="molecule type" value="Genomic_DNA"/>
</dbReference>
<evidence type="ECO:0000313" key="3">
    <source>
        <dbReference type="Proteomes" id="UP001527866"/>
    </source>
</evidence>
<feature type="domain" description="Cysteine-rich CPCC" evidence="1">
    <location>
        <begin position="3"/>
        <end position="74"/>
    </location>
</feature>
<comment type="caution">
    <text evidence="2">The sequence shown here is derived from an EMBL/GenBank/DDBJ whole genome shotgun (WGS) entry which is preliminary data.</text>
</comment>
<dbReference type="InterPro" id="IPR025983">
    <property type="entry name" value="Cys_rich_CPCC"/>
</dbReference>
<reference evidence="2 3" key="1">
    <citation type="submission" date="2023-01" db="EMBL/GenBank/DDBJ databases">
        <title>Draft genome sequence of Nocardiopsis sp. RSe5-2 isolated from halophytes.</title>
        <authorList>
            <person name="Duangmal K."/>
            <person name="Chantavorakit T."/>
        </authorList>
    </citation>
    <scope>NUCLEOTIDE SEQUENCE [LARGE SCALE GENOMIC DNA]</scope>
    <source>
        <strain evidence="2 3">RSe5-2</strain>
    </source>
</reference>
<dbReference type="Proteomes" id="UP001527866">
    <property type="component" value="Unassembled WGS sequence"/>
</dbReference>
<evidence type="ECO:0000313" key="2">
    <source>
        <dbReference type="EMBL" id="MDA2811058.1"/>
    </source>
</evidence>
<sequence>MHPCPCCGRLVHTEPAGSYLICPVCFWEDDVQMLRWPLMTGGANRVALVEAQRSFADVGVSERRFKEKVGDPADHLKERGFRPIDLARDSFEPTHVQERPWPADTSVLLWWRPTFWRRG</sequence>
<gene>
    <name evidence="2" type="ORF">O4J56_10460</name>
</gene>
<protein>
    <submittedName>
        <fullName evidence="2">CPCC family cysteine-rich protein</fullName>
    </submittedName>
</protein>
<dbReference type="RefSeq" id="WP_270685523.1">
    <property type="nucleotide sequence ID" value="NZ_JAQFWQ010000023.1"/>
</dbReference>
<evidence type="ECO:0000259" key="1">
    <source>
        <dbReference type="Pfam" id="PF14206"/>
    </source>
</evidence>
<proteinExistence type="predicted"/>
<dbReference type="Pfam" id="PF14206">
    <property type="entry name" value="Cys_rich_CPCC"/>
    <property type="match status" value="1"/>
</dbReference>
<name>A0ABT4U2A0_9ACTN</name>
<keyword evidence="3" id="KW-1185">Reference proteome</keyword>
<accession>A0ABT4U2A0</accession>
<organism evidence="2 3">
    <name type="scientific">Nocardiopsis endophytica</name>
    <dbReference type="NCBI Taxonomy" id="3018445"/>
    <lineage>
        <taxon>Bacteria</taxon>
        <taxon>Bacillati</taxon>
        <taxon>Actinomycetota</taxon>
        <taxon>Actinomycetes</taxon>
        <taxon>Streptosporangiales</taxon>
        <taxon>Nocardiopsidaceae</taxon>
        <taxon>Nocardiopsis</taxon>
    </lineage>
</organism>